<dbReference type="Pfam" id="PF00648">
    <property type="entry name" value="Peptidase_C2"/>
    <property type="match status" value="1"/>
</dbReference>
<dbReference type="SUPFAM" id="SSF116846">
    <property type="entry name" value="MIT domain"/>
    <property type="match status" value="1"/>
</dbReference>
<proteinExistence type="inferred from homology"/>
<evidence type="ECO:0000256" key="5">
    <source>
        <dbReference type="PROSITE-ProRule" id="PRU00239"/>
    </source>
</evidence>
<dbReference type="InterPro" id="IPR022683">
    <property type="entry name" value="Calpain_III"/>
</dbReference>
<evidence type="ECO:0000313" key="7">
    <source>
        <dbReference type="EMBL" id="SNX85583.1"/>
    </source>
</evidence>
<accession>A0AAJ4XR59</accession>
<evidence type="ECO:0000256" key="4">
    <source>
        <dbReference type="ARBA" id="ARBA00022807"/>
    </source>
</evidence>
<evidence type="ECO:0000259" key="6">
    <source>
        <dbReference type="PROSITE" id="PS50203"/>
    </source>
</evidence>
<reference evidence="7" key="1">
    <citation type="submission" date="2023-10" db="EMBL/GenBank/DDBJ databases">
        <authorList>
            <person name="Guldener U."/>
        </authorList>
    </citation>
    <scope>NUCLEOTIDE SEQUENCE</scope>
    <source>
        <strain evidence="7">Mp4</strain>
    </source>
</reference>
<feature type="domain" description="Calpain catalytic" evidence="6">
    <location>
        <begin position="156"/>
        <end position="504"/>
    </location>
</feature>
<dbReference type="PANTHER" id="PTHR46143:SF1">
    <property type="entry name" value="CALPAIN-7"/>
    <property type="match status" value="1"/>
</dbReference>
<evidence type="ECO:0000256" key="1">
    <source>
        <dbReference type="ARBA" id="ARBA00010193"/>
    </source>
</evidence>
<dbReference type="SUPFAM" id="SSF54001">
    <property type="entry name" value="Cysteine proteinases"/>
    <property type="match status" value="1"/>
</dbReference>
<dbReference type="Gene3D" id="3.90.70.10">
    <property type="entry name" value="Cysteine proteinases"/>
    <property type="match status" value="1"/>
</dbReference>
<sequence length="1008" mass="110852">MGAPITRADWEGKLKHAQDQAHRATKAELARDYSEAFELYVRAGQLFIWLLGNFPSPNNAASIAATQGGASSSRLGSGSSSPISADGFSGSAAAQLRERLKQMATKVMARAEKIKAIRKDLRPVDRDALSEEEQLSILVASSLINGRSYPIWNGVTFTSSLAPASKTCLSERPALSPAQLRKGAVYKRFSQIDSADSQGWGKRLRGSDIVQDIVTDCSFVAALEVAAEHDHLFGGQLATCALHPQDSEGRIQFSTDGQYHVKLHINGTPRIVSIDDHLPYYPPDAPNAEAQASNSHTLSAEGDRLMCATSRSGQVTWPALLEKAYLKVMGGYDFVGSNGSIDLYALTGWLPEHMFLRHAGFQREKTWNRFHVAWRAGRCMATVGTGKAQSRNAGQADEGLATILLESGLVSSHNYAILDVLERGSRRYVKLMNPWRTAAGIRPAIAISVKEELSIYENGISIEDQLESVRMQDNEEQDSLSFTFTVTWDDLCSHFDSLFLNWDSKLFDNSVAVHSSWRCGSAEQSSSASSTTTFKQPDRHFRLSVSVPSSMLSDAQTVADPSAEVWLFLTRHITSTQTTKGKAHENATQPSTEYIALHVFEDDQHTTENGGQSVSALVLRKAKHMGTYVDGTHSLVRLKLAFLRERARRHQEQQSQQQQSCSFTVVVSRRCDDDDDRSAWSRILSSEDAGKDVNYTLSVYSCYQLSLSELRTRLPYGQTLTGTWTVRTAGGNATLASFMSNPQYTLTIPPGSDDVQVHIVLESSDRRIPVQVLLTYPGSGSSTGRVTYLTEGDVVLSSGMYHHGLALCSSTSNRHGGLRAGGQYTLIVSTFEAGIKADYRLCIESTSRVKLRSIPLEGAGMFHRRLNASWKSGVNAFGSQMNSRYFDNPTWMFTTPIGQGVLDLVARLKVERLTMGMNELVRPYVNLALFRVRREDQHGGREGVEWEQVANSGGYTDLVCGTVIDEARVKLEPGTVYGLVASTLQPDTEAEFSIELYTSAKVHVVTTI</sequence>
<dbReference type="GO" id="GO:0004198">
    <property type="term" value="F:calcium-dependent cysteine-type endopeptidase activity"/>
    <property type="evidence" value="ECO:0007669"/>
    <property type="project" value="InterPro"/>
</dbReference>
<dbReference type="AlphaFoldDB" id="A0AAJ4XR59"/>
<dbReference type="InterPro" id="IPR036213">
    <property type="entry name" value="Calpain_III_sf"/>
</dbReference>
<dbReference type="InterPro" id="IPR001300">
    <property type="entry name" value="Peptidase_C2_calpain_cat"/>
</dbReference>
<keyword evidence="3 5" id="KW-0378">Hydrolase</keyword>
<dbReference type="PROSITE" id="PS50203">
    <property type="entry name" value="CALPAIN_CAT"/>
    <property type="match status" value="1"/>
</dbReference>
<evidence type="ECO:0000313" key="8">
    <source>
        <dbReference type="Proteomes" id="UP001294444"/>
    </source>
</evidence>
<feature type="active site" evidence="5">
    <location>
        <position position="217"/>
    </location>
</feature>
<dbReference type="Proteomes" id="UP001294444">
    <property type="component" value="Unassembled WGS sequence"/>
</dbReference>
<dbReference type="InterPro" id="IPR038765">
    <property type="entry name" value="Papain-like_cys_pep_sf"/>
</dbReference>
<keyword evidence="4 5" id="KW-0788">Thiol protease</keyword>
<feature type="active site" evidence="5">
    <location>
        <position position="413"/>
    </location>
</feature>
<dbReference type="PANTHER" id="PTHR46143">
    <property type="entry name" value="CALPAIN-7"/>
    <property type="match status" value="1"/>
</dbReference>
<dbReference type="Gene3D" id="1.20.58.80">
    <property type="entry name" value="Phosphotransferase system, lactose/cellobiose-type IIA subunit"/>
    <property type="match status" value="1"/>
</dbReference>
<dbReference type="SMART" id="SM00230">
    <property type="entry name" value="CysPc"/>
    <property type="match status" value="1"/>
</dbReference>
<comment type="caution">
    <text evidence="7">The sequence shown here is derived from an EMBL/GenBank/DDBJ whole genome shotgun (WGS) entry which is preliminary data.</text>
</comment>
<dbReference type="EMBL" id="OAPG01000010">
    <property type="protein sequence ID" value="SNX85583.1"/>
    <property type="molecule type" value="Genomic_DNA"/>
</dbReference>
<name>A0AAJ4XR59_9BASI</name>
<dbReference type="GO" id="GO:0006508">
    <property type="term" value="P:proteolysis"/>
    <property type="evidence" value="ECO:0007669"/>
    <property type="project" value="UniProtKB-KW"/>
</dbReference>
<evidence type="ECO:0000256" key="2">
    <source>
        <dbReference type="ARBA" id="ARBA00022670"/>
    </source>
</evidence>
<comment type="similarity">
    <text evidence="1">Belongs to the peptidase C2 family. PalB/RIM13 subfamily.</text>
</comment>
<dbReference type="InterPro" id="IPR051297">
    <property type="entry name" value="PalB/RIM13"/>
</dbReference>
<feature type="active site" evidence="5">
    <location>
        <position position="433"/>
    </location>
</feature>
<organism evidence="7 8">
    <name type="scientific">Melanopsichium pennsylvanicum</name>
    <dbReference type="NCBI Taxonomy" id="63383"/>
    <lineage>
        <taxon>Eukaryota</taxon>
        <taxon>Fungi</taxon>
        <taxon>Dikarya</taxon>
        <taxon>Basidiomycota</taxon>
        <taxon>Ustilaginomycotina</taxon>
        <taxon>Ustilaginomycetes</taxon>
        <taxon>Ustilaginales</taxon>
        <taxon>Ustilaginaceae</taxon>
        <taxon>Melanopsichium</taxon>
    </lineage>
</organism>
<dbReference type="InterPro" id="IPR036181">
    <property type="entry name" value="MIT_dom_sf"/>
</dbReference>
<dbReference type="SUPFAM" id="SSF49758">
    <property type="entry name" value="Calpain large subunit, middle domain (domain III)"/>
    <property type="match status" value="2"/>
</dbReference>
<dbReference type="SMART" id="SM00720">
    <property type="entry name" value="calpain_III"/>
    <property type="match status" value="1"/>
</dbReference>
<keyword evidence="2 5" id="KW-0645">Protease</keyword>
<gene>
    <name evidence="7" type="ORF">MEPE_04292</name>
</gene>
<keyword evidence="8" id="KW-1185">Reference proteome</keyword>
<protein>
    <submittedName>
        <fullName evidence="7">Related to calpain-like protease PalBory</fullName>
    </submittedName>
</protein>
<evidence type="ECO:0000256" key="3">
    <source>
        <dbReference type="ARBA" id="ARBA00022801"/>
    </source>
</evidence>
<dbReference type="Gene3D" id="2.60.120.380">
    <property type="match status" value="2"/>
</dbReference>